<gene>
    <name evidence="3" type="primary">Aste57867_14428</name>
    <name evidence="2" type="ORF">As57867_014374</name>
    <name evidence="3" type="ORF">ASTE57867_14428</name>
</gene>
<reference evidence="3 4" key="1">
    <citation type="submission" date="2019-03" db="EMBL/GenBank/DDBJ databases">
        <authorList>
            <person name="Gaulin E."/>
            <person name="Dumas B."/>
        </authorList>
    </citation>
    <scope>NUCLEOTIDE SEQUENCE [LARGE SCALE GENOMIC DNA]</scope>
    <source>
        <strain evidence="3">CBS 568.67</strain>
    </source>
</reference>
<evidence type="ECO:0000256" key="1">
    <source>
        <dbReference type="SAM" id="Phobius"/>
    </source>
</evidence>
<proteinExistence type="predicted"/>
<dbReference type="EMBL" id="CAADRA010005561">
    <property type="protein sequence ID" value="VFT91250.1"/>
    <property type="molecule type" value="Genomic_DNA"/>
</dbReference>
<organism evidence="3 4">
    <name type="scientific">Aphanomyces stellatus</name>
    <dbReference type="NCBI Taxonomy" id="120398"/>
    <lineage>
        <taxon>Eukaryota</taxon>
        <taxon>Sar</taxon>
        <taxon>Stramenopiles</taxon>
        <taxon>Oomycota</taxon>
        <taxon>Saprolegniomycetes</taxon>
        <taxon>Saprolegniales</taxon>
        <taxon>Verrucalvaceae</taxon>
        <taxon>Aphanomyces</taxon>
    </lineage>
</organism>
<sequence>MRYVGLSNRQKPVLATVDSPSLATIFWPLGGLPPQLAISSPPRRHSSSCGFFVARLLHLLISIYLVFWALIFDLITIVESHELHVENPRLSSIALMILALLHMWPSRLDIPLRPSRRLASTLVEFLDANQDMLNVLFNLYEVASQSVRVVELADNFVDASSLISYALCVIAYAAISP</sequence>
<evidence type="ECO:0000313" key="2">
    <source>
        <dbReference type="EMBL" id="KAF0694752.1"/>
    </source>
</evidence>
<keyword evidence="1" id="KW-1133">Transmembrane helix</keyword>
<keyword evidence="4" id="KW-1185">Reference proteome</keyword>
<dbReference type="AlphaFoldDB" id="A0A485L0L0"/>
<evidence type="ECO:0000313" key="4">
    <source>
        <dbReference type="Proteomes" id="UP000332933"/>
    </source>
</evidence>
<dbReference type="Proteomes" id="UP000332933">
    <property type="component" value="Unassembled WGS sequence"/>
</dbReference>
<evidence type="ECO:0000313" key="3">
    <source>
        <dbReference type="EMBL" id="VFT91250.1"/>
    </source>
</evidence>
<protein>
    <submittedName>
        <fullName evidence="3">Aste57867_14428 protein</fullName>
    </submittedName>
</protein>
<keyword evidence="1" id="KW-0812">Transmembrane</keyword>
<dbReference type="EMBL" id="VJMH01005540">
    <property type="protein sequence ID" value="KAF0694752.1"/>
    <property type="molecule type" value="Genomic_DNA"/>
</dbReference>
<name>A0A485L0L0_9STRA</name>
<reference evidence="2" key="2">
    <citation type="submission" date="2019-06" db="EMBL/GenBank/DDBJ databases">
        <title>Genomics analysis of Aphanomyces spp. identifies a new class of oomycete effector associated with host adaptation.</title>
        <authorList>
            <person name="Gaulin E."/>
        </authorList>
    </citation>
    <scope>NUCLEOTIDE SEQUENCE</scope>
    <source>
        <strain evidence="2">CBS 578.67</strain>
    </source>
</reference>
<keyword evidence="1" id="KW-0472">Membrane</keyword>
<accession>A0A485L0L0</accession>
<feature type="transmembrane region" description="Helical" evidence="1">
    <location>
        <begin position="52"/>
        <end position="78"/>
    </location>
</feature>